<dbReference type="Proteomes" id="UP001159363">
    <property type="component" value="Chromosome 5"/>
</dbReference>
<accession>A0ABQ9HCV8</accession>
<dbReference type="EMBL" id="JARBHB010000006">
    <property type="protein sequence ID" value="KAJ8882180.1"/>
    <property type="molecule type" value="Genomic_DNA"/>
</dbReference>
<protein>
    <recommendedName>
        <fullName evidence="1">DDE-1 domain-containing protein</fullName>
    </recommendedName>
</protein>
<evidence type="ECO:0000313" key="2">
    <source>
        <dbReference type="EMBL" id="KAJ8882180.1"/>
    </source>
</evidence>
<reference evidence="2 3" key="1">
    <citation type="submission" date="2023-02" db="EMBL/GenBank/DDBJ databases">
        <title>LHISI_Scaffold_Assembly.</title>
        <authorList>
            <person name="Stuart O.P."/>
            <person name="Cleave R."/>
            <person name="Magrath M.J.L."/>
            <person name="Mikheyev A.S."/>
        </authorList>
    </citation>
    <scope>NUCLEOTIDE SEQUENCE [LARGE SCALE GENOMIC DNA]</scope>
    <source>
        <strain evidence="2">Daus_M_001</strain>
        <tissue evidence="2">Leg muscle</tissue>
    </source>
</reference>
<proteinExistence type="predicted"/>
<evidence type="ECO:0000259" key="1">
    <source>
        <dbReference type="Pfam" id="PF03184"/>
    </source>
</evidence>
<dbReference type="InterPro" id="IPR004875">
    <property type="entry name" value="DDE_SF_endonuclease_dom"/>
</dbReference>
<dbReference type="Pfam" id="PF03184">
    <property type="entry name" value="DDE_1"/>
    <property type="match status" value="1"/>
</dbReference>
<name>A0ABQ9HCV8_9NEOP</name>
<comment type="caution">
    <text evidence="2">The sequence shown here is derived from an EMBL/GenBank/DDBJ whole genome shotgun (WGS) entry which is preliminary data.</text>
</comment>
<feature type="domain" description="DDE-1" evidence="1">
    <location>
        <begin position="45"/>
        <end position="94"/>
    </location>
</feature>
<keyword evidence="3" id="KW-1185">Reference proteome</keyword>
<sequence length="165" mass="18539">MEGVPAGNIVNYDETCMDDDPGKRIGVMGKGQKNVETKLNTTKGANSTHLYQPLDVGVYGSLKTAWRKVLMDWKMENPSKRGLPKECFPKLLAVLMNQLEGKFSLYLQSGYRKSGIYPLDKTKVLDQLPSRDSHLKPKQAISTAASIMFYSTFCSNSVEFPRPWQ</sequence>
<evidence type="ECO:0000313" key="3">
    <source>
        <dbReference type="Proteomes" id="UP001159363"/>
    </source>
</evidence>
<organism evidence="2 3">
    <name type="scientific">Dryococelus australis</name>
    <dbReference type="NCBI Taxonomy" id="614101"/>
    <lineage>
        <taxon>Eukaryota</taxon>
        <taxon>Metazoa</taxon>
        <taxon>Ecdysozoa</taxon>
        <taxon>Arthropoda</taxon>
        <taxon>Hexapoda</taxon>
        <taxon>Insecta</taxon>
        <taxon>Pterygota</taxon>
        <taxon>Neoptera</taxon>
        <taxon>Polyneoptera</taxon>
        <taxon>Phasmatodea</taxon>
        <taxon>Verophasmatodea</taxon>
        <taxon>Anareolatae</taxon>
        <taxon>Phasmatidae</taxon>
        <taxon>Eurycanthinae</taxon>
        <taxon>Dryococelus</taxon>
    </lineage>
</organism>
<gene>
    <name evidence="2" type="ORF">PR048_018668</name>
</gene>